<reference evidence="2" key="1">
    <citation type="journal article" date="2021" name="Open Biol.">
        <title>Shared evolutionary footprints suggest mitochondrial oxidative damage underlies multiple complex I losses in fungi.</title>
        <authorList>
            <person name="Schikora-Tamarit M.A."/>
            <person name="Marcet-Houben M."/>
            <person name="Nosek J."/>
            <person name="Gabaldon T."/>
        </authorList>
    </citation>
    <scope>NUCLEOTIDE SEQUENCE</scope>
    <source>
        <strain evidence="2">CBS6341</strain>
    </source>
</reference>
<gene>
    <name evidence="2" type="ORF">WICMUC_004103</name>
</gene>
<dbReference type="Proteomes" id="UP000769528">
    <property type="component" value="Unassembled WGS sequence"/>
</dbReference>
<protein>
    <submittedName>
        <fullName evidence="2">Uncharacterized protein</fullName>
    </submittedName>
</protein>
<dbReference type="EMBL" id="JAEUBF010001113">
    <property type="protein sequence ID" value="KAH3672697.1"/>
    <property type="molecule type" value="Genomic_DNA"/>
</dbReference>
<evidence type="ECO:0000313" key="2">
    <source>
        <dbReference type="EMBL" id="KAH3672697.1"/>
    </source>
</evidence>
<organism evidence="2 3">
    <name type="scientific">Wickerhamomyces mucosus</name>
    <dbReference type="NCBI Taxonomy" id="1378264"/>
    <lineage>
        <taxon>Eukaryota</taxon>
        <taxon>Fungi</taxon>
        <taxon>Dikarya</taxon>
        <taxon>Ascomycota</taxon>
        <taxon>Saccharomycotina</taxon>
        <taxon>Saccharomycetes</taxon>
        <taxon>Phaffomycetales</taxon>
        <taxon>Wickerhamomycetaceae</taxon>
        <taxon>Wickerhamomyces</taxon>
    </lineage>
</organism>
<accession>A0A9P8PIY8</accession>
<dbReference type="OrthoDB" id="4083086at2759"/>
<dbReference type="AlphaFoldDB" id="A0A9P8PIY8"/>
<comment type="caution">
    <text evidence="2">The sequence shown here is derived from an EMBL/GenBank/DDBJ whole genome shotgun (WGS) entry which is preliminary data.</text>
</comment>
<keyword evidence="3" id="KW-1185">Reference proteome</keyword>
<reference evidence="2" key="2">
    <citation type="submission" date="2021-01" db="EMBL/GenBank/DDBJ databases">
        <authorList>
            <person name="Schikora-Tamarit M.A."/>
        </authorList>
    </citation>
    <scope>NUCLEOTIDE SEQUENCE</scope>
    <source>
        <strain evidence="2">CBS6341</strain>
    </source>
</reference>
<evidence type="ECO:0000313" key="3">
    <source>
        <dbReference type="Proteomes" id="UP000769528"/>
    </source>
</evidence>
<name>A0A9P8PIY8_9ASCO</name>
<feature type="region of interest" description="Disordered" evidence="1">
    <location>
        <begin position="1"/>
        <end position="47"/>
    </location>
</feature>
<evidence type="ECO:0000256" key="1">
    <source>
        <dbReference type="SAM" id="MobiDB-lite"/>
    </source>
</evidence>
<proteinExistence type="predicted"/>
<sequence length="230" mass="27039">MDKSTLNRRPNPPGWVPPKSGSIYNPYDPTDKRPPQGYPSEFSTPGKMLPSNSIPLSASQYQNMKETMKRFQYSPEPMSELYPGQYKQLRRVYNYSKFYRGVELTSKLSIGAIIVYSLFIHRWNDGYENVFSNFYRAKLRLKYILLGNLSDQETEDLANTKFEKNSKLLNVQPDSFDIKDHENIEFALERPQRKHMISAQRIMQEREERLMRALDIAQSHSKLNSDEIRR</sequence>